<dbReference type="RefSeq" id="WP_101770441.1">
    <property type="nucleotide sequence ID" value="NZ_BPPU01000007.1"/>
</dbReference>
<proteinExistence type="predicted"/>
<accession>A0A2N4ULU2</accession>
<dbReference type="AlphaFoldDB" id="A0A2N4ULU2"/>
<sequence length="88" mass="10154">MEKTLDFTPDEILEILQKAHQEKGSRLSKKEKSQAIKAARIKTLAIEKAFDDRKKARIALDKKKMIQREKAEKGQAFSWSSSVNRPVR</sequence>
<protein>
    <recommendedName>
        <fullName evidence="3">DUF3811 domain-containing protein</fullName>
    </recommendedName>
</protein>
<evidence type="ECO:0000313" key="1">
    <source>
        <dbReference type="EMBL" id="PLC55992.1"/>
    </source>
</evidence>
<comment type="caution">
    <text evidence="1">The sequence shown here is derived from an EMBL/GenBank/DDBJ whole genome shotgun (WGS) entry which is preliminary data.</text>
</comment>
<reference evidence="1 2" key="1">
    <citation type="journal article" date="2018" name="Syst. Appl. Microbiol.">
        <title>Photobacterium carnosum sp. nov., isolated from spoiled modified atmosphere packaged poultry meat.</title>
        <authorList>
            <person name="Hilgarth M."/>
            <person name="Fuertes S."/>
            <person name="Ehrmann M."/>
            <person name="Vogel R.F."/>
        </authorList>
    </citation>
    <scope>NUCLEOTIDE SEQUENCE [LARGE SCALE GENOMIC DNA]</scope>
    <source>
        <strain evidence="1 2">TMW 2.2021</strain>
    </source>
</reference>
<evidence type="ECO:0008006" key="3">
    <source>
        <dbReference type="Google" id="ProtNLM"/>
    </source>
</evidence>
<keyword evidence="2" id="KW-1185">Reference proteome</keyword>
<dbReference type="Proteomes" id="UP000234420">
    <property type="component" value="Unassembled WGS sequence"/>
</dbReference>
<dbReference type="EMBL" id="NPIB01000050">
    <property type="protein sequence ID" value="PLC55992.1"/>
    <property type="molecule type" value="Genomic_DNA"/>
</dbReference>
<gene>
    <name evidence="1" type="ORF">CIK00_20810</name>
</gene>
<evidence type="ECO:0000313" key="2">
    <source>
        <dbReference type="Proteomes" id="UP000234420"/>
    </source>
</evidence>
<organism evidence="1 2">
    <name type="scientific">Photobacterium carnosum</name>
    <dbReference type="NCBI Taxonomy" id="2023717"/>
    <lineage>
        <taxon>Bacteria</taxon>
        <taxon>Pseudomonadati</taxon>
        <taxon>Pseudomonadota</taxon>
        <taxon>Gammaproteobacteria</taxon>
        <taxon>Vibrionales</taxon>
        <taxon>Vibrionaceae</taxon>
        <taxon>Photobacterium</taxon>
    </lineage>
</organism>
<name>A0A2N4ULU2_9GAMM</name>